<organism evidence="2 3">
    <name type="scientific">Pontibacter mucosus</name>
    <dbReference type="NCBI Taxonomy" id="1649266"/>
    <lineage>
        <taxon>Bacteria</taxon>
        <taxon>Pseudomonadati</taxon>
        <taxon>Bacteroidota</taxon>
        <taxon>Cytophagia</taxon>
        <taxon>Cytophagales</taxon>
        <taxon>Hymenobacteraceae</taxon>
        <taxon>Pontibacter</taxon>
    </lineage>
</organism>
<sequence>MKKYETAELRVDDAGIALLRSRYAYRKFSYDEIAELQIRRGSLVNNPVAVGVMGVGLIAAGFYIANMFSPLNVMDAQLGFRGGKALGYLIFLVFGLLCFGGILLYKSVQRDFVLVIRAEAFKKSYPLTELRRNGELDNFLLALQEKAGDKLTLLTRELILK</sequence>
<name>A0A2T5YCF2_9BACT</name>
<evidence type="ECO:0000256" key="1">
    <source>
        <dbReference type="SAM" id="Phobius"/>
    </source>
</evidence>
<dbReference type="RefSeq" id="WP_108213477.1">
    <property type="nucleotide sequence ID" value="NZ_QBKI01000012.1"/>
</dbReference>
<dbReference type="AlphaFoldDB" id="A0A2T5YCF2"/>
<feature type="transmembrane region" description="Helical" evidence="1">
    <location>
        <begin position="85"/>
        <end position="105"/>
    </location>
</feature>
<keyword evidence="3" id="KW-1185">Reference proteome</keyword>
<evidence type="ECO:0000313" key="3">
    <source>
        <dbReference type="Proteomes" id="UP000244225"/>
    </source>
</evidence>
<gene>
    <name evidence="2" type="ORF">C8N40_1121</name>
</gene>
<dbReference type="OrthoDB" id="851453at2"/>
<reference evidence="2 3" key="1">
    <citation type="submission" date="2018-04" db="EMBL/GenBank/DDBJ databases">
        <title>Genomic Encyclopedia of Archaeal and Bacterial Type Strains, Phase II (KMG-II): from individual species to whole genera.</title>
        <authorList>
            <person name="Goeker M."/>
        </authorList>
    </citation>
    <scope>NUCLEOTIDE SEQUENCE [LARGE SCALE GENOMIC DNA]</scope>
    <source>
        <strain evidence="2 3">DSM 100162</strain>
    </source>
</reference>
<dbReference type="EMBL" id="QBKI01000012">
    <property type="protein sequence ID" value="PTX14155.1"/>
    <property type="molecule type" value="Genomic_DNA"/>
</dbReference>
<comment type="caution">
    <text evidence="2">The sequence shown here is derived from an EMBL/GenBank/DDBJ whole genome shotgun (WGS) entry which is preliminary data.</text>
</comment>
<keyword evidence="1" id="KW-0812">Transmembrane</keyword>
<accession>A0A2T5YCF2</accession>
<protein>
    <submittedName>
        <fullName evidence="2">Uncharacterized protein</fullName>
    </submittedName>
</protein>
<feature type="transmembrane region" description="Helical" evidence="1">
    <location>
        <begin position="43"/>
        <end position="65"/>
    </location>
</feature>
<keyword evidence="1" id="KW-0472">Membrane</keyword>
<proteinExistence type="predicted"/>
<dbReference type="Proteomes" id="UP000244225">
    <property type="component" value="Unassembled WGS sequence"/>
</dbReference>
<keyword evidence="1" id="KW-1133">Transmembrane helix</keyword>
<evidence type="ECO:0000313" key="2">
    <source>
        <dbReference type="EMBL" id="PTX14155.1"/>
    </source>
</evidence>